<keyword evidence="2" id="KW-1185">Reference proteome</keyword>
<sequence length="185" mass="22194">MNIKNRNDYISLKKELRFNSSDYQDTQVVDMTQKAVDYAYDNLKEPENIYEGYDIEFEAEITDIALSIDAHLQKNKKNKKSHVIRKFILDVINTEKYKKGRSGFIYLLYILKMDDSLKQIAIEKKDFWNSSRMAFQLLYALYRRKIRGFSQEAETLIMNFPKDTELKQYAYKYIEQQTNEIYKIL</sequence>
<comment type="caution">
    <text evidence="1">The sequence shown here is derived from an EMBL/GenBank/DDBJ whole genome shotgun (WGS) entry which is preliminary data.</text>
</comment>
<protein>
    <recommendedName>
        <fullName evidence="3">Initiator Rep protein domain-containing protein</fullName>
    </recommendedName>
</protein>
<gene>
    <name evidence="1" type="ORF">MUN53_04190</name>
</gene>
<dbReference type="RefSeq" id="WP_138273168.1">
    <property type="nucleotide sequence ID" value="NZ_JAKZMM010000007.1"/>
</dbReference>
<accession>A0ABT0BYG0</accession>
<dbReference type="EMBL" id="JAKZMM010000007">
    <property type="protein sequence ID" value="MCJ2379814.1"/>
    <property type="molecule type" value="Genomic_DNA"/>
</dbReference>
<evidence type="ECO:0000313" key="1">
    <source>
        <dbReference type="EMBL" id="MCJ2379814.1"/>
    </source>
</evidence>
<evidence type="ECO:0008006" key="3">
    <source>
        <dbReference type="Google" id="ProtNLM"/>
    </source>
</evidence>
<name>A0ABT0BYG0_9BACT</name>
<dbReference type="Proteomes" id="UP001165444">
    <property type="component" value="Unassembled WGS sequence"/>
</dbReference>
<reference evidence="1 2" key="1">
    <citation type="submission" date="2022-03" db="EMBL/GenBank/DDBJ databases">
        <title>Parabacteroides sp. nov. isolated from swine feces.</title>
        <authorList>
            <person name="Bak J.E."/>
        </authorList>
    </citation>
    <scope>NUCLEOTIDE SEQUENCE [LARGE SCALE GENOMIC DNA]</scope>
    <source>
        <strain evidence="1 2">AGMB00274</strain>
    </source>
</reference>
<proteinExistence type="predicted"/>
<organism evidence="1 2">
    <name type="scientific">Parabacteroides faecalis</name>
    <dbReference type="NCBI Taxonomy" id="2924040"/>
    <lineage>
        <taxon>Bacteria</taxon>
        <taxon>Pseudomonadati</taxon>
        <taxon>Bacteroidota</taxon>
        <taxon>Bacteroidia</taxon>
        <taxon>Bacteroidales</taxon>
        <taxon>Tannerellaceae</taxon>
        <taxon>Parabacteroides</taxon>
    </lineage>
</organism>
<evidence type="ECO:0000313" key="2">
    <source>
        <dbReference type="Proteomes" id="UP001165444"/>
    </source>
</evidence>